<sequence>MISTGHVVLELIQNVSLIALVAIGYASLRRSSFLPKPLVEIGMGLLFGCGAVLAMALRIEIAPGIFVDGRNIMNSLVVVFCGPVATVIAVAITILYRLLLGGAGALSGAAGAIAAALVAFAFCALRHRHRFRLAAGSFLILGAAVVAAGTLAFAVLNPAYSEQSFVALFVPLLLVAPPGTMLLGLALQNEDERAALQARLREQANLFETVFRSIGDGVVVANAEGEIVLSNPAAQHLTGVTVVPGGKPPRAGTARALKADGKTPVPIEERPLVRALGGLATTGAELLFPDAPAGGRLLSVTGRPLTDDLGRQRGGVVVLRDISPERVLQNTIARTERRFKEAVDAMENGFALFDAEDRLLFYNDGFLNAEQAAEFGNPIGHTFEELTRAFAFGKLSAADAERNPEAWVKWRMEVHRSPPETPVEVLWTDGRWMRVTERRTADGGYVGIWTDITALKLAETRLRDAIENIPEGFMLLDADLNLKLCNRRIRDLYPASAEAFVAGNSLEHILRLGAERGEYPGVSSPAEIESFIRQWMARFRGDRPYFGEGAFQDGRWVLVSHRKTAGGDFVSIRTDITQQKQRERELAQLLEDLTAAQAATERANQELQRNSSLIRAITDAVPALVAFVDKDERYRYCNEEYRDIYGVDPQSLVGQRIVDAVEPEIYAIVKPQIDRVLGGVETSFVRPMIARGVTRHVEQRYIPSFDADGKVDGFYAIAWDITASHQREQALSREALTDSLTGLLNRRGMTEVLMDQAQRWQAGEGGGAVLFLDIDRFKQINDTLGHDVGDELLKVFAERIRGVVRASDKVARQGGDEFVIVIVALEAEEVAKRVAQALLERVRAPVKIGGRELSISTSIGIAVVPPGEAVSYLEMLKESDLALYEAKAAGRDRYALRHMGSVAGASD</sequence>
<dbReference type="InterPro" id="IPR000014">
    <property type="entry name" value="PAS"/>
</dbReference>
<dbReference type="Pfam" id="PF08448">
    <property type="entry name" value="PAS_4"/>
    <property type="match status" value="1"/>
</dbReference>
<feature type="transmembrane region" description="Helical" evidence="7">
    <location>
        <begin position="38"/>
        <end position="57"/>
    </location>
</feature>
<dbReference type="Proteomes" id="UP001230156">
    <property type="component" value="Unassembled WGS sequence"/>
</dbReference>
<dbReference type="EMBL" id="JAUYVI010000007">
    <property type="protein sequence ID" value="MDQ7250671.1"/>
    <property type="molecule type" value="Genomic_DNA"/>
</dbReference>
<dbReference type="Pfam" id="PF00990">
    <property type="entry name" value="GGDEF"/>
    <property type="match status" value="1"/>
</dbReference>
<feature type="domain" description="PAC" evidence="9">
    <location>
        <begin position="678"/>
        <end position="733"/>
    </location>
</feature>
<dbReference type="NCBIfam" id="TIGR00229">
    <property type="entry name" value="sensory_box"/>
    <property type="match status" value="1"/>
</dbReference>
<evidence type="ECO:0000256" key="1">
    <source>
        <dbReference type="ARBA" id="ARBA00004651"/>
    </source>
</evidence>
<keyword evidence="6" id="KW-0175">Coiled coil</keyword>
<dbReference type="PROSITE" id="PS50887">
    <property type="entry name" value="GGDEF"/>
    <property type="match status" value="1"/>
</dbReference>
<dbReference type="NCBIfam" id="TIGR00254">
    <property type="entry name" value="GGDEF"/>
    <property type="match status" value="1"/>
</dbReference>
<proteinExistence type="predicted"/>
<dbReference type="PANTHER" id="PTHR44757">
    <property type="entry name" value="DIGUANYLATE CYCLASE DGCP"/>
    <property type="match status" value="1"/>
</dbReference>
<feature type="domain" description="GGDEF" evidence="10">
    <location>
        <begin position="765"/>
        <end position="899"/>
    </location>
</feature>
<dbReference type="Gene3D" id="3.30.70.270">
    <property type="match status" value="1"/>
</dbReference>
<dbReference type="InterPro" id="IPR000160">
    <property type="entry name" value="GGDEF_dom"/>
</dbReference>
<evidence type="ECO:0000256" key="6">
    <source>
        <dbReference type="SAM" id="Coils"/>
    </source>
</evidence>
<feature type="coiled-coil region" evidence="6">
    <location>
        <begin position="576"/>
        <end position="610"/>
    </location>
</feature>
<comment type="subcellular location">
    <subcellularLocation>
        <location evidence="1">Cell membrane</location>
        <topology evidence="1">Multi-pass membrane protein</topology>
    </subcellularLocation>
</comment>
<dbReference type="CDD" id="cd00130">
    <property type="entry name" value="PAS"/>
    <property type="match status" value="1"/>
</dbReference>
<keyword evidence="5 7" id="KW-0472">Membrane</keyword>
<dbReference type="SMART" id="SM00091">
    <property type="entry name" value="PAS"/>
    <property type="match status" value="4"/>
</dbReference>
<dbReference type="InterPro" id="IPR000700">
    <property type="entry name" value="PAS-assoc_C"/>
</dbReference>
<keyword evidence="12" id="KW-1185">Reference proteome</keyword>
<evidence type="ECO:0000256" key="4">
    <source>
        <dbReference type="ARBA" id="ARBA00022989"/>
    </source>
</evidence>
<feature type="transmembrane region" description="Helical" evidence="7">
    <location>
        <begin position="105"/>
        <end position="125"/>
    </location>
</feature>
<evidence type="ECO:0000259" key="9">
    <source>
        <dbReference type="PROSITE" id="PS50113"/>
    </source>
</evidence>
<dbReference type="InterPro" id="IPR011620">
    <property type="entry name" value="Sig_transdc_His_kinase_LytS_TM"/>
</dbReference>
<dbReference type="Gene3D" id="3.30.450.20">
    <property type="entry name" value="PAS domain"/>
    <property type="match status" value="4"/>
</dbReference>
<keyword evidence="2" id="KW-1003">Cell membrane</keyword>
<protein>
    <submittedName>
        <fullName evidence="11">PAS-domain containing protein</fullName>
    </submittedName>
</protein>
<dbReference type="Pfam" id="PF07694">
    <property type="entry name" value="5TM-5TMR_LYT"/>
    <property type="match status" value="1"/>
</dbReference>
<feature type="domain" description="PAS" evidence="8">
    <location>
        <begin position="610"/>
        <end position="680"/>
    </location>
</feature>
<dbReference type="RefSeq" id="WP_379960257.1">
    <property type="nucleotide sequence ID" value="NZ_JAUYVI010000007.1"/>
</dbReference>
<dbReference type="Pfam" id="PF13188">
    <property type="entry name" value="PAS_8"/>
    <property type="match status" value="1"/>
</dbReference>
<dbReference type="InterPro" id="IPR052155">
    <property type="entry name" value="Biofilm_reg_signaling"/>
</dbReference>
<evidence type="ECO:0000313" key="11">
    <source>
        <dbReference type="EMBL" id="MDQ7250671.1"/>
    </source>
</evidence>
<evidence type="ECO:0000259" key="10">
    <source>
        <dbReference type="PROSITE" id="PS50887"/>
    </source>
</evidence>
<comment type="caution">
    <text evidence="11">The sequence shown here is derived from an EMBL/GenBank/DDBJ whole genome shotgun (WGS) entry which is preliminary data.</text>
</comment>
<dbReference type="Pfam" id="PF12860">
    <property type="entry name" value="PAS_7"/>
    <property type="match status" value="2"/>
</dbReference>
<dbReference type="InterPro" id="IPR043128">
    <property type="entry name" value="Rev_trsase/Diguanyl_cyclase"/>
</dbReference>
<keyword evidence="4 7" id="KW-1133">Transmembrane helix</keyword>
<evidence type="ECO:0000259" key="8">
    <source>
        <dbReference type="PROSITE" id="PS50112"/>
    </source>
</evidence>
<gene>
    <name evidence="11" type="ORF">Q8A70_23480</name>
</gene>
<dbReference type="CDD" id="cd01949">
    <property type="entry name" value="GGDEF"/>
    <property type="match status" value="1"/>
</dbReference>
<keyword evidence="3 7" id="KW-0812">Transmembrane</keyword>
<dbReference type="InterPro" id="IPR029787">
    <property type="entry name" value="Nucleotide_cyclase"/>
</dbReference>
<dbReference type="PANTHER" id="PTHR44757:SF2">
    <property type="entry name" value="BIOFILM ARCHITECTURE MAINTENANCE PROTEIN MBAA"/>
    <property type="match status" value="1"/>
</dbReference>
<name>A0ABU0YSH7_9PROT</name>
<feature type="transmembrane region" description="Helical" evidence="7">
    <location>
        <begin position="77"/>
        <end position="99"/>
    </location>
</feature>
<evidence type="ECO:0000256" key="5">
    <source>
        <dbReference type="ARBA" id="ARBA00023136"/>
    </source>
</evidence>
<evidence type="ECO:0000256" key="2">
    <source>
        <dbReference type="ARBA" id="ARBA00022475"/>
    </source>
</evidence>
<dbReference type="SUPFAM" id="SSF55785">
    <property type="entry name" value="PYP-like sensor domain (PAS domain)"/>
    <property type="match status" value="4"/>
</dbReference>
<dbReference type="PROSITE" id="PS50112">
    <property type="entry name" value="PAS"/>
    <property type="match status" value="2"/>
</dbReference>
<dbReference type="SMART" id="SM00267">
    <property type="entry name" value="GGDEF"/>
    <property type="match status" value="1"/>
</dbReference>
<feature type="transmembrane region" description="Helical" evidence="7">
    <location>
        <begin position="7"/>
        <end position="26"/>
    </location>
</feature>
<feature type="transmembrane region" description="Helical" evidence="7">
    <location>
        <begin position="137"/>
        <end position="160"/>
    </location>
</feature>
<dbReference type="SUPFAM" id="SSF55073">
    <property type="entry name" value="Nucleotide cyclase"/>
    <property type="match status" value="1"/>
</dbReference>
<dbReference type="InterPro" id="IPR035965">
    <property type="entry name" value="PAS-like_dom_sf"/>
</dbReference>
<accession>A0ABU0YSH7</accession>
<evidence type="ECO:0000256" key="7">
    <source>
        <dbReference type="SAM" id="Phobius"/>
    </source>
</evidence>
<dbReference type="PROSITE" id="PS50113">
    <property type="entry name" value="PAC"/>
    <property type="match status" value="1"/>
</dbReference>
<evidence type="ECO:0000256" key="3">
    <source>
        <dbReference type="ARBA" id="ARBA00022692"/>
    </source>
</evidence>
<evidence type="ECO:0000313" key="12">
    <source>
        <dbReference type="Proteomes" id="UP001230156"/>
    </source>
</evidence>
<organism evidence="11 12">
    <name type="scientific">Dongia sedimenti</name>
    <dbReference type="NCBI Taxonomy" id="3064282"/>
    <lineage>
        <taxon>Bacteria</taxon>
        <taxon>Pseudomonadati</taxon>
        <taxon>Pseudomonadota</taxon>
        <taxon>Alphaproteobacteria</taxon>
        <taxon>Rhodospirillales</taxon>
        <taxon>Dongiaceae</taxon>
        <taxon>Dongia</taxon>
    </lineage>
</organism>
<reference evidence="12" key="1">
    <citation type="submission" date="2023-08" db="EMBL/GenBank/DDBJ databases">
        <title>Rhodospirillaceae gen. nov., a novel taxon isolated from the Yangtze River Yuezi River estuary sludge.</title>
        <authorList>
            <person name="Ruan L."/>
        </authorList>
    </citation>
    <scope>NUCLEOTIDE SEQUENCE [LARGE SCALE GENOMIC DNA]</scope>
    <source>
        <strain evidence="12">R-7</strain>
    </source>
</reference>
<dbReference type="InterPro" id="IPR013656">
    <property type="entry name" value="PAS_4"/>
</dbReference>
<feature type="domain" description="PAS" evidence="8">
    <location>
        <begin position="203"/>
        <end position="241"/>
    </location>
</feature>